<evidence type="ECO:0000313" key="10">
    <source>
        <dbReference type="Proteomes" id="UP001632038"/>
    </source>
</evidence>
<evidence type="ECO:0000256" key="6">
    <source>
        <dbReference type="PROSITE-ProRule" id="PRU00042"/>
    </source>
</evidence>
<protein>
    <recommendedName>
        <fullName evidence="8">C2H2-type domain-containing protein</fullName>
    </recommendedName>
</protein>
<dbReference type="InterPro" id="IPR013087">
    <property type="entry name" value="Znf_C2H2_type"/>
</dbReference>
<evidence type="ECO:0000259" key="8">
    <source>
        <dbReference type="PROSITE" id="PS50157"/>
    </source>
</evidence>
<keyword evidence="4" id="KW-0862">Zinc</keyword>
<feature type="domain" description="C2H2-type" evidence="8">
    <location>
        <begin position="35"/>
        <end position="62"/>
    </location>
</feature>
<evidence type="ECO:0000313" key="9">
    <source>
        <dbReference type="EMBL" id="KAL3632598.1"/>
    </source>
</evidence>
<evidence type="ECO:0000256" key="5">
    <source>
        <dbReference type="ARBA" id="ARBA00023242"/>
    </source>
</evidence>
<sequence length="227" mass="25258">MDNSPSPNQLALSGPSRPEPEAPEEPQAQAQDREYGCKYCTKKFSNKQALGGHYNAHKLERTLEKTARELHDNRFNYYVANGAGYNRGRYLGSYNRSHQDLVDRSVYNNFPYRAHQQLGMHIGNNARPGMMFPGNTYGLARPSPFPGWAAPRPRVHQFPGQGPRYVGNQGMNVRFPNVGMGGASSSSRPVQPDLSTFAVQRNRDAMSGSGNRGRDEDESGLDLSLRL</sequence>
<reference evidence="10" key="1">
    <citation type="journal article" date="2024" name="IScience">
        <title>Strigolactones Initiate the Formation of Haustorium-like Structures in Castilleja.</title>
        <authorList>
            <person name="Buerger M."/>
            <person name="Peterson D."/>
            <person name="Chory J."/>
        </authorList>
    </citation>
    <scope>NUCLEOTIDE SEQUENCE [LARGE SCALE GENOMIC DNA]</scope>
</reference>
<dbReference type="PROSITE" id="PS00028">
    <property type="entry name" value="ZINC_FINGER_C2H2_1"/>
    <property type="match status" value="1"/>
</dbReference>
<organism evidence="9 10">
    <name type="scientific">Castilleja foliolosa</name>
    <dbReference type="NCBI Taxonomy" id="1961234"/>
    <lineage>
        <taxon>Eukaryota</taxon>
        <taxon>Viridiplantae</taxon>
        <taxon>Streptophyta</taxon>
        <taxon>Embryophyta</taxon>
        <taxon>Tracheophyta</taxon>
        <taxon>Spermatophyta</taxon>
        <taxon>Magnoliopsida</taxon>
        <taxon>eudicotyledons</taxon>
        <taxon>Gunneridae</taxon>
        <taxon>Pentapetalae</taxon>
        <taxon>asterids</taxon>
        <taxon>lamiids</taxon>
        <taxon>Lamiales</taxon>
        <taxon>Orobanchaceae</taxon>
        <taxon>Pedicularideae</taxon>
        <taxon>Castillejinae</taxon>
        <taxon>Castilleja</taxon>
    </lineage>
</organism>
<feature type="compositionally biased region" description="Polar residues" evidence="7">
    <location>
        <begin position="183"/>
        <end position="199"/>
    </location>
</feature>
<dbReference type="EMBL" id="JAVIJP010000032">
    <property type="protein sequence ID" value="KAL3632598.1"/>
    <property type="molecule type" value="Genomic_DNA"/>
</dbReference>
<feature type="compositionally biased region" description="Polar residues" evidence="7">
    <location>
        <begin position="1"/>
        <end position="11"/>
    </location>
</feature>
<evidence type="ECO:0000256" key="1">
    <source>
        <dbReference type="ARBA" id="ARBA00004123"/>
    </source>
</evidence>
<evidence type="ECO:0000256" key="4">
    <source>
        <dbReference type="ARBA" id="ARBA00022833"/>
    </source>
</evidence>
<comment type="subcellular location">
    <subcellularLocation>
        <location evidence="1">Nucleus</location>
    </subcellularLocation>
</comment>
<dbReference type="SUPFAM" id="SSF57667">
    <property type="entry name" value="beta-beta-alpha zinc fingers"/>
    <property type="match status" value="1"/>
</dbReference>
<keyword evidence="10" id="KW-1185">Reference proteome</keyword>
<keyword evidence="2" id="KW-0479">Metal-binding</keyword>
<dbReference type="InterPro" id="IPR036236">
    <property type="entry name" value="Znf_C2H2_sf"/>
</dbReference>
<accession>A0ABD3CSF2</accession>
<keyword evidence="3 6" id="KW-0863">Zinc-finger</keyword>
<dbReference type="PANTHER" id="PTHR47287:SF13">
    <property type="entry name" value="C2H2-TYPE DOMAIN-CONTAINING PROTEIN"/>
    <property type="match status" value="1"/>
</dbReference>
<evidence type="ECO:0000256" key="7">
    <source>
        <dbReference type="SAM" id="MobiDB-lite"/>
    </source>
</evidence>
<feature type="region of interest" description="Disordered" evidence="7">
    <location>
        <begin position="1"/>
        <end position="32"/>
    </location>
</feature>
<evidence type="ECO:0000256" key="3">
    <source>
        <dbReference type="ARBA" id="ARBA00022771"/>
    </source>
</evidence>
<proteinExistence type="predicted"/>
<comment type="caution">
    <text evidence="9">The sequence shown here is derived from an EMBL/GenBank/DDBJ whole genome shotgun (WGS) entry which is preliminary data.</text>
</comment>
<evidence type="ECO:0000256" key="2">
    <source>
        <dbReference type="ARBA" id="ARBA00022723"/>
    </source>
</evidence>
<dbReference type="Gene3D" id="3.30.160.60">
    <property type="entry name" value="Classic Zinc Finger"/>
    <property type="match status" value="1"/>
</dbReference>
<dbReference type="PROSITE" id="PS50157">
    <property type="entry name" value="ZINC_FINGER_C2H2_2"/>
    <property type="match status" value="1"/>
</dbReference>
<dbReference type="GO" id="GO:0008270">
    <property type="term" value="F:zinc ion binding"/>
    <property type="evidence" value="ECO:0007669"/>
    <property type="project" value="UniProtKB-KW"/>
</dbReference>
<keyword evidence="5" id="KW-0539">Nucleus</keyword>
<dbReference type="InterPro" id="IPR044246">
    <property type="entry name" value="ZFP3-like"/>
</dbReference>
<feature type="region of interest" description="Disordered" evidence="7">
    <location>
        <begin position="180"/>
        <end position="227"/>
    </location>
</feature>
<gene>
    <name evidence="9" type="ORF">CASFOL_025582</name>
</gene>
<dbReference type="Proteomes" id="UP001632038">
    <property type="component" value="Unassembled WGS sequence"/>
</dbReference>
<name>A0ABD3CSF2_9LAMI</name>
<dbReference type="AlphaFoldDB" id="A0ABD3CSF2"/>
<dbReference type="PANTHER" id="PTHR47287">
    <property type="entry name" value="C2H2 AND C2HC ZINC FINGERS SUPERFAMILY PROTEIN"/>
    <property type="match status" value="1"/>
</dbReference>
<dbReference type="GO" id="GO:0005634">
    <property type="term" value="C:nucleus"/>
    <property type="evidence" value="ECO:0007669"/>
    <property type="project" value="UniProtKB-SubCell"/>
</dbReference>